<name>A0ABQ6HN85_9MICO</name>
<feature type="transmembrane region" description="Helical" evidence="1">
    <location>
        <begin position="307"/>
        <end position="328"/>
    </location>
</feature>
<evidence type="ECO:0000256" key="1">
    <source>
        <dbReference type="SAM" id="Phobius"/>
    </source>
</evidence>
<sequence length="530" mass="55547">MVALLVRLRLTLLRNAFRQSAWKVVGFVLLALYAVTVVGVVCVGLVALRGAPLDLTSHLLVLAFSFVTAAWMVLSILVFGVDPTLDASRFALLPVRARQLVPGLLASMLVSTGGLATAIVVLFSWVTWSRSIPALVAAIVATPLGLVTCFLLARVVTTGLGSMLASRRFRDLAAVLVAAIAISFSFVGQLFGRIGNGDLDAVNAALARGATIAAWTPFGWAWAVPAEVAAGRWWQAVVHLVLAAALVGGVCLAWVRLLDRALCSPITSGGSSESVHSSTWVERLLGTSPRGAIAARCLRYWRRDPRYAGTAVILFLMPALMVLPSVAGDPESRGLAVFGPVLMAWMCAQGVGADLSYDGSALWTHVSSGIRGVDDRWGRVLAIMTFTAPVITVALVAAFVYSGLWSYLPHVLAVVVITYLAGFGVSSWVGSIFQGTAPPPGASAFSGNNVGGIQGLVSFALSSLGVFVAVVPVLALVITALVIEASWLAWVALLVAVAEGVAVLVLGIRAGGRRLDQHWPEVLSQVSVPA</sequence>
<feature type="transmembrane region" description="Helical" evidence="1">
    <location>
        <begin position="59"/>
        <end position="79"/>
    </location>
</feature>
<comment type="caution">
    <text evidence="2">The sequence shown here is derived from an EMBL/GenBank/DDBJ whole genome shotgun (WGS) entry which is preliminary data.</text>
</comment>
<feature type="transmembrane region" description="Helical" evidence="1">
    <location>
        <begin position="233"/>
        <end position="255"/>
    </location>
</feature>
<feature type="transmembrane region" description="Helical" evidence="1">
    <location>
        <begin position="377"/>
        <end position="401"/>
    </location>
</feature>
<dbReference type="Proteomes" id="UP001157109">
    <property type="component" value="Unassembled WGS sequence"/>
</dbReference>
<evidence type="ECO:0008006" key="4">
    <source>
        <dbReference type="Google" id="ProtNLM"/>
    </source>
</evidence>
<feature type="transmembrane region" description="Helical" evidence="1">
    <location>
        <begin position="21"/>
        <end position="47"/>
    </location>
</feature>
<keyword evidence="1" id="KW-0472">Membrane</keyword>
<keyword evidence="3" id="KW-1185">Reference proteome</keyword>
<gene>
    <name evidence="2" type="ORF">GCM10025862_11540</name>
</gene>
<keyword evidence="1" id="KW-1133">Transmembrane helix</keyword>
<feature type="transmembrane region" description="Helical" evidence="1">
    <location>
        <begin position="407"/>
        <end position="429"/>
    </location>
</feature>
<feature type="transmembrane region" description="Helical" evidence="1">
    <location>
        <begin position="172"/>
        <end position="191"/>
    </location>
</feature>
<dbReference type="RefSeq" id="WP_241442010.1">
    <property type="nucleotide sequence ID" value="NZ_BSUJ01000001.1"/>
</dbReference>
<reference evidence="3" key="1">
    <citation type="journal article" date="2019" name="Int. J. Syst. Evol. Microbiol.">
        <title>The Global Catalogue of Microorganisms (GCM) 10K type strain sequencing project: providing services to taxonomists for standard genome sequencing and annotation.</title>
        <authorList>
            <consortium name="The Broad Institute Genomics Platform"/>
            <consortium name="The Broad Institute Genome Sequencing Center for Infectious Disease"/>
            <person name="Wu L."/>
            <person name="Ma J."/>
        </authorList>
    </citation>
    <scope>NUCLEOTIDE SEQUENCE [LARGE SCALE GENOMIC DNA]</scope>
    <source>
        <strain evidence="3">NBRC 105830</strain>
    </source>
</reference>
<protein>
    <recommendedName>
        <fullName evidence="4">Transporter</fullName>
    </recommendedName>
</protein>
<feature type="transmembrane region" description="Helical" evidence="1">
    <location>
        <begin position="132"/>
        <end position="152"/>
    </location>
</feature>
<keyword evidence="1" id="KW-0812">Transmembrane</keyword>
<evidence type="ECO:0000313" key="3">
    <source>
        <dbReference type="Proteomes" id="UP001157109"/>
    </source>
</evidence>
<proteinExistence type="predicted"/>
<feature type="transmembrane region" description="Helical" evidence="1">
    <location>
        <begin position="487"/>
        <end position="508"/>
    </location>
</feature>
<feature type="transmembrane region" description="Helical" evidence="1">
    <location>
        <begin position="100"/>
        <end position="126"/>
    </location>
</feature>
<organism evidence="2 3">
    <name type="scientific">Arsenicicoccus piscis</name>
    <dbReference type="NCBI Taxonomy" id="673954"/>
    <lineage>
        <taxon>Bacteria</taxon>
        <taxon>Bacillati</taxon>
        <taxon>Actinomycetota</taxon>
        <taxon>Actinomycetes</taxon>
        <taxon>Micrococcales</taxon>
        <taxon>Intrasporangiaceae</taxon>
        <taxon>Arsenicicoccus</taxon>
    </lineage>
</organism>
<evidence type="ECO:0000313" key="2">
    <source>
        <dbReference type="EMBL" id="GMA19133.1"/>
    </source>
</evidence>
<feature type="transmembrane region" description="Helical" evidence="1">
    <location>
        <begin position="456"/>
        <end position="481"/>
    </location>
</feature>
<dbReference type="EMBL" id="BSUJ01000001">
    <property type="protein sequence ID" value="GMA19133.1"/>
    <property type="molecule type" value="Genomic_DNA"/>
</dbReference>
<accession>A0ABQ6HN85</accession>